<dbReference type="GO" id="GO:0009736">
    <property type="term" value="P:cytokinin-activated signaling pathway"/>
    <property type="evidence" value="ECO:0007669"/>
    <property type="project" value="InterPro"/>
</dbReference>
<dbReference type="PANTHER" id="PTHR43874:SF146">
    <property type="entry name" value="TWO-COMPONENT RESPONSE REGULATOR-LIKE APRR9"/>
    <property type="match status" value="1"/>
</dbReference>
<protein>
    <recommendedName>
        <fullName evidence="6">Response regulatory domain-containing protein</fullName>
    </recommendedName>
</protein>
<dbReference type="AlphaFoldDB" id="A0A6N2NAK0"/>
<feature type="compositionally biased region" description="Polar residues" evidence="5">
    <location>
        <begin position="290"/>
        <end position="308"/>
    </location>
</feature>
<dbReference type="GO" id="GO:0000160">
    <property type="term" value="P:phosphorelay signal transduction system"/>
    <property type="evidence" value="ECO:0007669"/>
    <property type="project" value="UniProtKB-KW"/>
</dbReference>
<accession>A0A6N2NAK0</accession>
<feature type="domain" description="Response regulatory" evidence="6">
    <location>
        <begin position="44"/>
        <end position="162"/>
    </location>
</feature>
<keyword evidence="2" id="KW-0805">Transcription regulation</keyword>
<evidence type="ECO:0000256" key="2">
    <source>
        <dbReference type="ARBA" id="ARBA00023015"/>
    </source>
</evidence>
<evidence type="ECO:0000313" key="7">
    <source>
        <dbReference type="EMBL" id="VFU58960.1"/>
    </source>
</evidence>
<dbReference type="InterPro" id="IPR011006">
    <property type="entry name" value="CheY-like_superfamily"/>
</dbReference>
<feature type="compositionally biased region" description="Polar residues" evidence="5">
    <location>
        <begin position="254"/>
        <end position="263"/>
    </location>
</feature>
<keyword evidence="1" id="KW-0902">Two-component regulatory system</keyword>
<dbReference type="Pfam" id="PF00072">
    <property type="entry name" value="Response_reg"/>
    <property type="match status" value="1"/>
</dbReference>
<dbReference type="EMBL" id="CAADRP010002007">
    <property type="protein sequence ID" value="VFU58960.1"/>
    <property type="molecule type" value="Genomic_DNA"/>
</dbReference>
<evidence type="ECO:0000256" key="1">
    <source>
        <dbReference type="ARBA" id="ARBA00023012"/>
    </source>
</evidence>
<comment type="caution">
    <text evidence="4">Lacks conserved residue(s) required for the propagation of feature annotation.</text>
</comment>
<dbReference type="PROSITE" id="PS50110">
    <property type="entry name" value="RESPONSE_REGULATORY"/>
    <property type="match status" value="1"/>
</dbReference>
<name>A0A6N2NAK0_SALVM</name>
<reference evidence="7" key="1">
    <citation type="submission" date="2019-03" db="EMBL/GenBank/DDBJ databases">
        <authorList>
            <person name="Mank J."/>
            <person name="Almeida P."/>
        </authorList>
    </citation>
    <scope>NUCLEOTIDE SEQUENCE</scope>
    <source>
        <strain evidence="7">78183</strain>
    </source>
</reference>
<feature type="region of interest" description="Disordered" evidence="5">
    <location>
        <begin position="254"/>
        <end position="314"/>
    </location>
</feature>
<evidence type="ECO:0000256" key="5">
    <source>
        <dbReference type="SAM" id="MobiDB-lite"/>
    </source>
</evidence>
<evidence type="ECO:0000256" key="4">
    <source>
        <dbReference type="PROSITE-ProRule" id="PRU00169"/>
    </source>
</evidence>
<proteinExistence type="predicted"/>
<dbReference type="SUPFAM" id="SSF52172">
    <property type="entry name" value="CheY-like"/>
    <property type="match status" value="1"/>
</dbReference>
<dbReference type="InterPro" id="IPR001789">
    <property type="entry name" value="Sig_transdc_resp-reg_receiver"/>
</dbReference>
<dbReference type="Gene3D" id="3.40.50.2300">
    <property type="match status" value="1"/>
</dbReference>
<evidence type="ECO:0000256" key="3">
    <source>
        <dbReference type="ARBA" id="ARBA00023163"/>
    </source>
</evidence>
<feature type="compositionally biased region" description="Basic and acidic residues" evidence="5">
    <location>
        <begin position="276"/>
        <end position="289"/>
    </location>
</feature>
<sequence>MGEVVVSSSSEEEEGMVVEFETEKDIGSSEVVRWEEFLPRMVLSVLLVEADDSTRQIIAALLRKCSYRVAAVPDGLMAWETLKDGHHNIDLILTEVELPSISGYALLTLVMEHDVYKNIPVIMMSSHDSISMVLKCLLKGAADFLIKPVRKNELRNLWLHVWKRQTKGTLNNGPKTTSVHSSLHYGTSKFEINPQLELSIKRLYPSSSKNHGVDERYALNHSNASALSWQRHDVTIPIMANLGWQYNTQSSAAWSPKLSGQQPSPYPLGNSIHSNPDVHDSKKNHRCSDETTCNSADQKNGHQQNNTEPAGPSETWLCCWSE</sequence>
<keyword evidence="3" id="KW-0804">Transcription</keyword>
<dbReference type="PANTHER" id="PTHR43874">
    <property type="entry name" value="TWO-COMPONENT RESPONSE REGULATOR"/>
    <property type="match status" value="1"/>
</dbReference>
<evidence type="ECO:0000259" key="6">
    <source>
        <dbReference type="PROSITE" id="PS50110"/>
    </source>
</evidence>
<organism evidence="7">
    <name type="scientific">Salix viminalis</name>
    <name type="common">Common osier</name>
    <name type="synonym">Basket willow</name>
    <dbReference type="NCBI Taxonomy" id="40686"/>
    <lineage>
        <taxon>Eukaryota</taxon>
        <taxon>Viridiplantae</taxon>
        <taxon>Streptophyta</taxon>
        <taxon>Embryophyta</taxon>
        <taxon>Tracheophyta</taxon>
        <taxon>Spermatophyta</taxon>
        <taxon>Magnoliopsida</taxon>
        <taxon>eudicotyledons</taxon>
        <taxon>Gunneridae</taxon>
        <taxon>Pentapetalae</taxon>
        <taxon>rosids</taxon>
        <taxon>fabids</taxon>
        <taxon>Malpighiales</taxon>
        <taxon>Salicaceae</taxon>
        <taxon>Saliceae</taxon>
        <taxon>Salix</taxon>
    </lineage>
</organism>
<dbReference type="InterPro" id="IPR045279">
    <property type="entry name" value="ARR-like"/>
</dbReference>
<dbReference type="SMART" id="SM00448">
    <property type="entry name" value="REC"/>
    <property type="match status" value="1"/>
</dbReference>
<gene>
    <name evidence="7" type="ORF">SVIM_LOCUS431783</name>
</gene>